<dbReference type="OrthoDB" id="258495at2759"/>
<feature type="region of interest" description="Disordered" evidence="1">
    <location>
        <begin position="497"/>
        <end position="521"/>
    </location>
</feature>
<comment type="caution">
    <text evidence="2">The sequence shown here is derived from an EMBL/GenBank/DDBJ whole genome shotgun (WGS) entry which is preliminary data.</text>
</comment>
<evidence type="ECO:0000256" key="1">
    <source>
        <dbReference type="SAM" id="MobiDB-lite"/>
    </source>
</evidence>
<proteinExistence type="predicted"/>
<feature type="region of interest" description="Disordered" evidence="1">
    <location>
        <begin position="533"/>
        <end position="557"/>
    </location>
</feature>
<dbReference type="Proteomes" id="UP000623467">
    <property type="component" value="Unassembled WGS sequence"/>
</dbReference>
<feature type="compositionally biased region" description="Basic and acidic residues" evidence="1">
    <location>
        <begin position="535"/>
        <end position="548"/>
    </location>
</feature>
<evidence type="ECO:0000313" key="3">
    <source>
        <dbReference type="Proteomes" id="UP000623467"/>
    </source>
</evidence>
<sequence>MDEHTHLQEQSRSKKPRRNPLVYAGAFFPNSRHLAIEGGTFTSNNTIASQPSDYLRLPLGSIDLRREIRLDAAAGVVSRNYGQSPVHRMYSAQVECRSTPMTVALYQGDGGEEEWRESVARHSRLRDPHILQIFAIASSCGIYAITLTIQIELIPFEQFLESFRHSAISQVYIHAYAVVDRNEVVRHYGSTLEWRFTIIRWIRRSTGRLCIEFGPTHSEDRVPIMGGLAILTPPDNIHALHDLDLEPRVIASLALRQWYTLCSVFLTQHRSADISAQANVKPNSIIRWPPGCRFEHTTMVASAMSDRAKEVVLTSWLHHGRGMTTGHGPIRCNSGEAFGSKFSVLHAHRDHATWFAQANYILSRLPHLSNYGHYVLVERVTFSIEISQPEEDPPDGYLFLCSPTEFKTAPNSFRWPDQPAYWCLDPSGSEPLSDEEAAILGFPCPELRTQIHLAFWYDAVYAGLRKFHKGKGFDPDTQDVARELGYPLYEMSIPLPNVALGGGDESDHSHSSDSELIQDDPLEQTVMEQYVVLDQDNKSDDSSTRDDDVQAAAMPPL</sequence>
<accession>A0A8H6U392</accession>
<name>A0A8H6U392_9AGAR</name>
<protein>
    <submittedName>
        <fullName evidence="2">Uncharacterized protein</fullName>
    </submittedName>
</protein>
<reference evidence="2" key="1">
    <citation type="submission" date="2020-05" db="EMBL/GenBank/DDBJ databases">
        <title>Mycena genomes resolve the evolution of fungal bioluminescence.</title>
        <authorList>
            <person name="Tsai I.J."/>
        </authorList>
    </citation>
    <scope>NUCLEOTIDE SEQUENCE</scope>
    <source>
        <strain evidence="2">160909Yilan</strain>
    </source>
</reference>
<organism evidence="2 3">
    <name type="scientific">Mycena sanguinolenta</name>
    <dbReference type="NCBI Taxonomy" id="230812"/>
    <lineage>
        <taxon>Eukaryota</taxon>
        <taxon>Fungi</taxon>
        <taxon>Dikarya</taxon>
        <taxon>Basidiomycota</taxon>
        <taxon>Agaricomycotina</taxon>
        <taxon>Agaricomycetes</taxon>
        <taxon>Agaricomycetidae</taxon>
        <taxon>Agaricales</taxon>
        <taxon>Marasmiineae</taxon>
        <taxon>Mycenaceae</taxon>
        <taxon>Mycena</taxon>
    </lineage>
</organism>
<keyword evidence="3" id="KW-1185">Reference proteome</keyword>
<dbReference type="EMBL" id="JACAZH010000094">
    <property type="protein sequence ID" value="KAF7326725.1"/>
    <property type="molecule type" value="Genomic_DNA"/>
</dbReference>
<evidence type="ECO:0000313" key="2">
    <source>
        <dbReference type="EMBL" id="KAF7326725.1"/>
    </source>
</evidence>
<dbReference type="AlphaFoldDB" id="A0A8H6U392"/>
<gene>
    <name evidence="2" type="ORF">MSAN_02500500</name>
</gene>